<dbReference type="AlphaFoldDB" id="A0A413ITN1"/>
<dbReference type="SUPFAM" id="SSF88946">
    <property type="entry name" value="Sigma2 domain of RNA polymerase sigma factors"/>
    <property type="match status" value="1"/>
</dbReference>
<dbReference type="OrthoDB" id="1453134at2"/>
<dbReference type="GO" id="GO:0003677">
    <property type="term" value="F:DNA binding"/>
    <property type="evidence" value="ECO:0007669"/>
    <property type="project" value="InterPro"/>
</dbReference>
<dbReference type="EMBL" id="QSCR01000001">
    <property type="protein sequence ID" value="RGY21277.1"/>
    <property type="molecule type" value="Genomic_DNA"/>
</dbReference>
<evidence type="ECO:0000256" key="4">
    <source>
        <dbReference type="ARBA" id="ARBA00023163"/>
    </source>
</evidence>
<dbReference type="GO" id="GO:0016987">
    <property type="term" value="F:sigma factor activity"/>
    <property type="evidence" value="ECO:0007669"/>
    <property type="project" value="UniProtKB-KW"/>
</dbReference>
<dbReference type="NCBIfam" id="TIGR02937">
    <property type="entry name" value="sigma70-ECF"/>
    <property type="match status" value="1"/>
</dbReference>
<dbReference type="SUPFAM" id="SSF88659">
    <property type="entry name" value="Sigma3 and sigma4 domains of RNA polymerase sigma factors"/>
    <property type="match status" value="1"/>
</dbReference>
<proteinExistence type="inferred from homology"/>
<dbReference type="InterPro" id="IPR013325">
    <property type="entry name" value="RNA_pol_sigma_r2"/>
</dbReference>
<evidence type="ECO:0000256" key="2">
    <source>
        <dbReference type="ARBA" id="ARBA00023015"/>
    </source>
</evidence>
<protein>
    <submittedName>
        <fullName evidence="7">RNA polymerase sigma-70 factor</fullName>
    </submittedName>
</protein>
<dbReference type="Pfam" id="PF04542">
    <property type="entry name" value="Sigma70_r2"/>
    <property type="match status" value="1"/>
</dbReference>
<dbReference type="InterPro" id="IPR036388">
    <property type="entry name" value="WH-like_DNA-bd_sf"/>
</dbReference>
<keyword evidence="3" id="KW-0731">Sigma factor</keyword>
<evidence type="ECO:0000256" key="1">
    <source>
        <dbReference type="ARBA" id="ARBA00010641"/>
    </source>
</evidence>
<dbReference type="GO" id="GO:0006352">
    <property type="term" value="P:DNA-templated transcription initiation"/>
    <property type="evidence" value="ECO:0007669"/>
    <property type="project" value="InterPro"/>
</dbReference>
<dbReference type="Gene3D" id="1.10.10.10">
    <property type="entry name" value="Winged helix-like DNA-binding domain superfamily/Winged helix DNA-binding domain"/>
    <property type="match status" value="1"/>
</dbReference>
<dbReference type="Pfam" id="PF08281">
    <property type="entry name" value="Sigma70_r4_2"/>
    <property type="match status" value="1"/>
</dbReference>
<evidence type="ECO:0000259" key="6">
    <source>
        <dbReference type="Pfam" id="PF08281"/>
    </source>
</evidence>
<dbReference type="Proteomes" id="UP000286063">
    <property type="component" value="Unassembled WGS sequence"/>
</dbReference>
<dbReference type="RefSeq" id="WP_117774424.1">
    <property type="nucleotide sequence ID" value="NZ_CAMFYF010000013.1"/>
</dbReference>
<dbReference type="CDD" id="cd06171">
    <property type="entry name" value="Sigma70_r4"/>
    <property type="match status" value="1"/>
</dbReference>
<dbReference type="InterPro" id="IPR039425">
    <property type="entry name" value="RNA_pol_sigma-70-like"/>
</dbReference>
<dbReference type="InterPro" id="IPR013249">
    <property type="entry name" value="RNA_pol_sigma70_r4_t2"/>
</dbReference>
<feature type="domain" description="RNA polymerase sigma-70 region 2" evidence="5">
    <location>
        <begin position="23"/>
        <end position="88"/>
    </location>
</feature>
<gene>
    <name evidence="7" type="ORF">DXA50_00035</name>
</gene>
<organism evidence="7 8">
    <name type="scientific">Butyricimonas virosa</name>
    <dbReference type="NCBI Taxonomy" id="544645"/>
    <lineage>
        <taxon>Bacteria</taxon>
        <taxon>Pseudomonadati</taxon>
        <taxon>Bacteroidota</taxon>
        <taxon>Bacteroidia</taxon>
        <taxon>Bacteroidales</taxon>
        <taxon>Odoribacteraceae</taxon>
        <taxon>Butyricimonas</taxon>
    </lineage>
</organism>
<name>A0A413ITN1_9BACT</name>
<dbReference type="InterPro" id="IPR013324">
    <property type="entry name" value="RNA_pol_sigma_r3/r4-like"/>
</dbReference>
<evidence type="ECO:0000259" key="5">
    <source>
        <dbReference type="Pfam" id="PF04542"/>
    </source>
</evidence>
<keyword evidence="4" id="KW-0804">Transcription</keyword>
<dbReference type="PANTHER" id="PTHR43133:SF46">
    <property type="entry name" value="RNA POLYMERASE SIGMA-70 FACTOR ECF SUBFAMILY"/>
    <property type="match status" value="1"/>
</dbReference>
<sequence>MVYSESEIVHELEAGNEVCLNMLFDNYYRSLCVYAFRFVSDGDDVEDIVQEVFVSFWMNKKRTVFSGSIRSYLFGAVAKAASKFATRRGKIKFDDVEKYVDQFLEELGEYDENEFARLRDKVYARVEALPEKTKEIFKAVVLDNMTYQQVGDRFGITVNTVKTMYYRALKQLKEELGGNALVLFFIILR</sequence>
<evidence type="ECO:0000313" key="8">
    <source>
        <dbReference type="Proteomes" id="UP000286063"/>
    </source>
</evidence>
<dbReference type="PANTHER" id="PTHR43133">
    <property type="entry name" value="RNA POLYMERASE ECF-TYPE SIGMA FACTO"/>
    <property type="match status" value="1"/>
</dbReference>
<evidence type="ECO:0000313" key="7">
    <source>
        <dbReference type="EMBL" id="RGY21277.1"/>
    </source>
</evidence>
<accession>A0A413ITN1</accession>
<feature type="domain" description="RNA polymerase sigma factor 70 region 4 type 2" evidence="6">
    <location>
        <begin position="120"/>
        <end position="172"/>
    </location>
</feature>
<evidence type="ECO:0000256" key="3">
    <source>
        <dbReference type="ARBA" id="ARBA00023082"/>
    </source>
</evidence>
<reference evidence="7 8" key="1">
    <citation type="submission" date="2018-08" db="EMBL/GenBank/DDBJ databases">
        <title>A genome reference for cultivated species of the human gut microbiota.</title>
        <authorList>
            <person name="Zou Y."/>
            <person name="Xue W."/>
            <person name="Luo G."/>
        </authorList>
    </citation>
    <scope>NUCLEOTIDE SEQUENCE [LARGE SCALE GENOMIC DNA]</scope>
    <source>
        <strain evidence="7 8">OF02-7</strain>
    </source>
</reference>
<keyword evidence="2" id="KW-0805">Transcription regulation</keyword>
<dbReference type="Gene3D" id="1.10.1740.10">
    <property type="match status" value="1"/>
</dbReference>
<dbReference type="InterPro" id="IPR007627">
    <property type="entry name" value="RNA_pol_sigma70_r2"/>
</dbReference>
<comment type="caution">
    <text evidence="7">The sequence shown here is derived from an EMBL/GenBank/DDBJ whole genome shotgun (WGS) entry which is preliminary data.</text>
</comment>
<comment type="similarity">
    <text evidence="1">Belongs to the sigma-70 factor family. ECF subfamily.</text>
</comment>
<dbReference type="InterPro" id="IPR014284">
    <property type="entry name" value="RNA_pol_sigma-70_dom"/>
</dbReference>